<dbReference type="InterPro" id="IPR001920">
    <property type="entry name" value="Asp/Glu_race"/>
</dbReference>
<organism evidence="1 2">
    <name type="scientific">Halotalea alkalilenta</name>
    <dbReference type="NCBI Taxonomy" id="376489"/>
    <lineage>
        <taxon>Bacteria</taxon>
        <taxon>Pseudomonadati</taxon>
        <taxon>Pseudomonadota</taxon>
        <taxon>Gammaproteobacteria</taxon>
        <taxon>Oceanospirillales</taxon>
        <taxon>Halomonadaceae</taxon>
        <taxon>Halotalea</taxon>
    </lineage>
</organism>
<dbReference type="GO" id="GO:0047661">
    <property type="term" value="F:amino-acid racemase activity"/>
    <property type="evidence" value="ECO:0007669"/>
    <property type="project" value="InterPro"/>
</dbReference>
<dbReference type="EMBL" id="CP015243">
    <property type="protein sequence ID" value="ANF56572.1"/>
    <property type="molecule type" value="Genomic_DNA"/>
</dbReference>
<accession>A0A172YBT5</accession>
<dbReference type="KEGG" id="haa:A5892_03045"/>
<protein>
    <recommendedName>
        <fullName evidence="3">Aspartate racemase</fullName>
    </recommendedName>
</protein>
<dbReference type="AlphaFoldDB" id="A0A172YBT5"/>
<evidence type="ECO:0000313" key="2">
    <source>
        <dbReference type="Proteomes" id="UP000077875"/>
    </source>
</evidence>
<proteinExistence type="predicted"/>
<keyword evidence="2" id="KW-1185">Reference proteome</keyword>
<reference evidence="1 2" key="1">
    <citation type="submission" date="2016-04" db="EMBL/GenBank/DDBJ databases">
        <title>Complete Genome Sequence of Halotalea alkalilenta IHB B 13600.</title>
        <authorList>
            <person name="Swarnkar M.K."/>
            <person name="Sharma A."/>
            <person name="Kaushal K."/>
            <person name="Soni R."/>
            <person name="Rana S."/>
            <person name="Singh A.K."/>
            <person name="Gulati A."/>
        </authorList>
    </citation>
    <scope>NUCLEOTIDE SEQUENCE [LARGE SCALE GENOMIC DNA]</scope>
    <source>
        <strain evidence="1 2">IHB B 13600</strain>
    </source>
</reference>
<evidence type="ECO:0000313" key="1">
    <source>
        <dbReference type="EMBL" id="ANF56572.1"/>
    </source>
</evidence>
<dbReference type="Pfam" id="PF01177">
    <property type="entry name" value="Asp_Glu_race"/>
    <property type="match status" value="1"/>
</dbReference>
<dbReference type="Gene3D" id="3.40.50.1860">
    <property type="match status" value="1"/>
</dbReference>
<sequence length="86" mass="9377">MLVPDTPNIAELDRIIFDELCHGELHERSRRCYVEAIEALAARGAQGVILGCTEIGLLVTPPDTGVALYDTTRLHVEAAVEYALAE</sequence>
<evidence type="ECO:0008006" key="3">
    <source>
        <dbReference type="Google" id="ProtNLM"/>
    </source>
</evidence>
<dbReference type="Proteomes" id="UP000077875">
    <property type="component" value="Chromosome"/>
</dbReference>
<dbReference type="InterPro" id="IPR015942">
    <property type="entry name" value="Asp/Glu/hydantoin_racemase"/>
</dbReference>
<gene>
    <name evidence="1" type="ORF">A5892_03045</name>
</gene>
<name>A0A172YBT5_9GAMM</name>
<dbReference type="STRING" id="376489.A5892_03045"/>
<dbReference type="SUPFAM" id="SSF53681">
    <property type="entry name" value="Aspartate/glutamate racemase"/>
    <property type="match status" value="1"/>
</dbReference>